<reference evidence="8" key="1">
    <citation type="journal article" date="2019" name="Int. J. Syst. Evol. Microbiol.">
        <title>The Global Catalogue of Microorganisms (GCM) 10K type strain sequencing project: providing services to taxonomists for standard genome sequencing and annotation.</title>
        <authorList>
            <consortium name="The Broad Institute Genomics Platform"/>
            <consortium name="The Broad Institute Genome Sequencing Center for Infectious Disease"/>
            <person name="Wu L."/>
            <person name="Ma J."/>
        </authorList>
    </citation>
    <scope>NUCLEOTIDE SEQUENCE [LARGE SCALE GENOMIC DNA]</scope>
    <source>
        <strain evidence="8">IBRC-M 10813</strain>
    </source>
</reference>
<evidence type="ECO:0000256" key="2">
    <source>
        <dbReference type="ARBA" id="ARBA00023125"/>
    </source>
</evidence>
<dbReference type="Proteomes" id="UP001595843">
    <property type="component" value="Unassembled WGS sequence"/>
</dbReference>
<dbReference type="InterPro" id="IPR018060">
    <property type="entry name" value="HTH_AraC"/>
</dbReference>
<dbReference type="CDD" id="cd17536">
    <property type="entry name" value="REC_YesN-like"/>
    <property type="match status" value="1"/>
</dbReference>
<organism evidence="7 8">
    <name type="scientific">Salinithrix halophila</name>
    <dbReference type="NCBI Taxonomy" id="1485204"/>
    <lineage>
        <taxon>Bacteria</taxon>
        <taxon>Bacillati</taxon>
        <taxon>Bacillota</taxon>
        <taxon>Bacilli</taxon>
        <taxon>Bacillales</taxon>
        <taxon>Thermoactinomycetaceae</taxon>
        <taxon>Salinithrix</taxon>
    </lineage>
</organism>
<keyword evidence="3" id="KW-0804">Transcription</keyword>
<evidence type="ECO:0000256" key="1">
    <source>
        <dbReference type="ARBA" id="ARBA00023015"/>
    </source>
</evidence>
<dbReference type="SUPFAM" id="SSF52172">
    <property type="entry name" value="CheY-like"/>
    <property type="match status" value="1"/>
</dbReference>
<feature type="domain" description="Response regulatory" evidence="6">
    <location>
        <begin position="3"/>
        <end position="121"/>
    </location>
</feature>
<dbReference type="SMART" id="SM00342">
    <property type="entry name" value="HTH_ARAC"/>
    <property type="match status" value="1"/>
</dbReference>
<name>A0ABV8JE20_9BACL</name>
<keyword evidence="4" id="KW-0597">Phosphoprotein</keyword>
<evidence type="ECO:0000313" key="7">
    <source>
        <dbReference type="EMBL" id="MFC4077011.1"/>
    </source>
</evidence>
<keyword evidence="2" id="KW-0238">DNA-binding</keyword>
<evidence type="ECO:0000256" key="3">
    <source>
        <dbReference type="ARBA" id="ARBA00023163"/>
    </source>
</evidence>
<dbReference type="PRINTS" id="PR00032">
    <property type="entry name" value="HTHARAC"/>
</dbReference>
<dbReference type="PROSITE" id="PS50110">
    <property type="entry name" value="RESPONSE_REGULATORY"/>
    <property type="match status" value="1"/>
</dbReference>
<dbReference type="PANTHER" id="PTHR43280:SF2">
    <property type="entry name" value="HTH-TYPE TRANSCRIPTIONAL REGULATOR EXSA"/>
    <property type="match status" value="1"/>
</dbReference>
<dbReference type="InterPro" id="IPR009057">
    <property type="entry name" value="Homeodomain-like_sf"/>
</dbReference>
<dbReference type="InterPro" id="IPR001789">
    <property type="entry name" value="Sig_transdc_resp-reg_receiver"/>
</dbReference>
<keyword evidence="8" id="KW-1185">Reference proteome</keyword>
<dbReference type="SMART" id="SM00448">
    <property type="entry name" value="REC"/>
    <property type="match status" value="1"/>
</dbReference>
<dbReference type="InterPro" id="IPR011006">
    <property type="entry name" value="CheY-like_superfamily"/>
</dbReference>
<comment type="caution">
    <text evidence="7">The sequence shown here is derived from an EMBL/GenBank/DDBJ whole genome shotgun (WGS) entry which is preliminary data.</text>
</comment>
<dbReference type="EMBL" id="JBHSAP010000009">
    <property type="protein sequence ID" value="MFC4077011.1"/>
    <property type="molecule type" value="Genomic_DNA"/>
</dbReference>
<feature type="modified residue" description="4-aspartylphosphate" evidence="4">
    <location>
        <position position="56"/>
    </location>
</feature>
<dbReference type="Gene3D" id="3.40.50.2300">
    <property type="match status" value="1"/>
</dbReference>
<dbReference type="SUPFAM" id="SSF46689">
    <property type="entry name" value="Homeodomain-like"/>
    <property type="match status" value="2"/>
</dbReference>
<protein>
    <submittedName>
        <fullName evidence="7">Response regulator</fullName>
    </submittedName>
</protein>
<proteinExistence type="predicted"/>
<feature type="domain" description="HTH araC/xylS-type" evidence="5">
    <location>
        <begin position="425"/>
        <end position="523"/>
    </location>
</feature>
<dbReference type="Gene3D" id="1.10.10.60">
    <property type="entry name" value="Homeodomain-like"/>
    <property type="match status" value="2"/>
</dbReference>
<dbReference type="Pfam" id="PF00072">
    <property type="entry name" value="Response_reg"/>
    <property type="match status" value="1"/>
</dbReference>
<evidence type="ECO:0000313" key="8">
    <source>
        <dbReference type="Proteomes" id="UP001595843"/>
    </source>
</evidence>
<evidence type="ECO:0000256" key="4">
    <source>
        <dbReference type="PROSITE-ProRule" id="PRU00169"/>
    </source>
</evidence>
<dbReference type="Pfam" id="PF12833">
    <property type="entry name" value="HTH_18"/>
    <property type="match status" value="1"/>
</dbReference>
<dbReference type="InterPro" id="IPR020449">
    <property type="entry name" value="Tscrpt_reg_AraC-type_HTH"/>
</dbReference>
<dbReference type="InterPro" id="IPR018062">
    <property type="entry name" value="HTH_AraC-typ_CS"/>
</dbReference>
<evidence type="ECO:0000259" key="6">
    <source>
        <dbReference type="PROSITE" id="PS50110"/>
    </source>
</evidence>
<dbReference type="PROSITE" id="PS00041">
    <property type="entry name" value="HTH_ARAC_FAMILY_1"/>
    <property type="match status" value="1"/>
</dbReference>
<evidence type="ECO:0000259" key="5">
    <source>
        <dbReference type="PROSITE" id="PS01124"/>
    </source>
</evidence>
<keyword evidence="1" id="KW-0805">Transcription regulation</keyword>
<sequence>MYSLLIADDEPIEREAMQVMIQRLLPNRVQVVGEAENGRVAIRQTEEKQPDIVMMDIKMPGIDGIEAVREIRRQKPDTHFIMITAYDHFQYAREAMRLGVKEYILKPASKKEVAEAIERIIREIETERSRRETELDLKDKWMRVQPLVETELVASLLLDRVSDISWEELSRLLQVRIGAGFAFVISLLPGKEENPSMEELRQTCEIIKDRVKQEDSRCFVGPMTGRQIPVFVVWEELEGSGGPSAKARILGIVRHMVQVLRQTVNQELFIGAGTVSGKVEGMRRSYFEALMASRDPGLPARYALFEDLSGEVATGRAALLDAEKEVLEAVGEADAEQLLYRYDRYFQKVILETKGKVNDCRNRLMELLILLHRGMSGPGTDGLEWERLRSSETIGELRELGRQYLLALVHGVRNQRRSRLQKRLERAKAYIREHYPDQLTLESVAEHVKMTPYYFSKLMKEECGITFIDYLTHVRIEKAKQLIGEGELSLKEICFAVGYHDPNYFSRVFKKVTGVPPSRYSLT</sequence>
<dbReference type="PROSITE" id="PS01124">
    <property type="entry name" value="HTH_ARAC_FAMILY_2"/>
    <property type="match status" value="1"/>
</dbReference>
<gene>
    <name evidence="7" type="ORF">ACFOUO_09310</name>
</gene>
<dbReference type="PANTHER" id="PTHR43280">
    <property type="entry name" value="ARAC-FAMILY TRANSCRIPTIONAL REGULATOR"/>
    <property type="match status" value="1"/>
</dbReference>
<accession>A0ABV8JE20</accession>
<dbReference type="RefSeq" id="WP_380704457.1">
    <property type="nucleotide sequence ID" value="NZ_JBHSAP010000009.1"/>
</dbReference>